<keyword evidence="13" id="KW-1133">Transmembrane helix</keyword>
<proteinExistence type="inferred from homology"/>
<protein>
    <recommendedName>
        <fullName evidence="12">L-dopachrome isomerase</fullName>
        <ecNumber evidence="9">5.3.2.1</ecNumber>
        <ecNumber evidence="8">5.3.3.12</ecNumber>
    </recommendedName>
    <alternativeName>
        <fullName evidence="10">L-dopachrome tautomerase</fullName>
    </alternativeName>
    <alternativeName>
        <fullName evidence="11">Phenylpyruvate tautomerase</fullName>
    </alternativeName>
</protein>
<evidence type="ECO:0000256" key="10">
    <source>
        <dbReference type="ARBA" id="ARBA00041631"/>
    </source>
</evidence>
<dbReference type="EC" id="5.3.2.1" evidence="9"/>
<dbReference type="WBParaSite" id="BXY_0828800.1">
    <property type="protein sequence ID" value="BXY_0828800.1"/>
    <property type="gene ID" value="BXY_0828800"/>
</dbReference>
<organism evidence="14 15">
    <name type="scientific">Bursaphelenchus xylophilus</name>
    <name type="common">Pinewood nematode worm</name>
    <name type="synonym">Aphelenchoides xylophilus</name>
    <dbReference type="NCBI Taxonomy" id="6326"/>
    <lineage>
        <taxon>Eukaryota</taxon>
        <taxon>Metazoa</taxon>
        <taxon>Ecdysozoa</taxon>
        <taxon>Nematoda</taxon>
        <taxon>Chromadorea</taxon>
        <taxon>Rhabditida</taxon>
        <taxon>Tylenchina</taxon>
        <taxon>Tylenchomorpha</taxon>
        <taxon>Aphelenchoidea</taxon>
        <taxon>Aphelenchoididae</taxon>
        <taxon>Bursaphelenchus</taxon>
    </lineage>
</organism>
<dbReference type="InterPro" id="IPR019428">
    <property type="entry name" value="7TM_GPCR_serpentine_rcpt_Str"/>
</dbReference>
<dbReference type="Proteomes" id="UP000095284">
    <property type="component" value="Unplaced"/>
</dbReference>
<dbReference type="SUPFAM" id="SSF55331">
    <property type="entry name" value="Tautomerase/MIF"/>
    <property type="match status" value="1"/>
</dbReference>
<dbReference type="eggNOG" id="ENOG502THVM">
    <property type="taxonomic scope" value="Eukaryota"/>
</dbReference>
<dbReference type="GO" id="GO:0004167">
    <property type="term" value="F:dopachrome isomerase activity"/>
    <property type="evidence" value="ECO:0007669"/>
    <property type="project" value="UniProtKB-EC"/>
</dbReference>
<feature type="transmembrane region" description="Helical" evidence="13">
    <location>
        <begin position="6"/>
        <end position="27"/>
    </location>
</feature>
<evidence type="ECO:0000256" key="6">
    <source>
        <dbReference type="ARBA" id="ARBA00036735"/>
    </source>
</evidence>
<dbReference type="InterPro" id="IPR001398">
    <property type="entry name" value="Macrophage_inhib_fac"/>
</dbReference>
<evidence type="ECO:0000313" key="15">
    <source>
        <dbReference type="WBParaSite" id="BXY_0828800.1"/>
    </source>
</evidence>
<evidence type="ECO:0000256" key="9">
    <source>
        <dbReference type="ARBA" id="ARBA00039086"/>
    </source>
</evidence>
<accession>A0A1I7S5K3</accession>
<evidence type="ECO:0000256" key="1">
    <source>
        <dbReference type="ARBA" id="ARBA00004613"/>
    </source>
</evidence>
<keyword evidence="13" id="KW-0472">Membrane</keyword>
<comment type="subcellular location">
    <subcellularLocation>
        <location evidence="1">Secreted</location>
    </subcellularLocation>
</comment>
<keyword evidence="13" id="KW-0812">Transmembrane</keyword>
<feature type="transmembrane region" description="Helical" evidence="13">
    <location>
        <begin position="131"/>
        <end position="149"/>
    </location>
</feature>
<dbReference type="GO" id="GO:0005125">
    <property type="term" value="F:cytokine activity"/>
    <property type="evidence" value="ECO:0007669"/>
    <property type="project" value="UniProtKB-KW"/>
</dbReference>
<evidence type="ECO:0000256" key="5">
    <source>
        <dbReference type="ARBA" id="ARBA00023235"/>
    </source>
</evidence>
<keyword evidence="3" id="KW-0202">Cytokine</keyword>
<comment type="catalytic activity">
    <reaction evidence="7">
        <text>L-dopachrome = 5,6-dihydroxyindole-2-carboxylate</text>
        <dbReference type="Rhea" id="RHEA:13041"/>
        <dbReference type="ChEBI" id="CHEBI:16875"/>
        <dbReference type="ChEBI" id="CHEBI:57509"/>
        <dbReference type="EC" id="5.3.3.12"/>
    </reaction>
</comment>
<sequence>MRSLRALLILCGTVSGLVLNALLIYIIRKTKAKTRSHSYMTYAVAIQDLCYTLSEVLIQHEIILDSGALFFYSHGIEQLLPSSFRRPVLAFHICMVYQSILVIPAIFYYRLALLENPSVSPTAFLARMKTVFLLSSIGGVLAALASRACEGYLANSLETNVQILRALERVGAPVYAVYLIPKMPTLEVRTNLRKDQIPAGFLKRLSDKAVEITRRPEFLILAQINPDQIMSFGGTEEPCAIVTTRCIGKIKEPEYIHQNAKELTRFISTELKIKPERFYVQFHDLAEDDIAYTGKVYTELKKEMNLP</sequence>
<evidence type="ECO:0000256" key="8">
    <source>
        <dbReference type="ARBA" id="ARBA00038932"/>
    </source>
</evidence>
<name>A0A1I7S5K3_BURXY</name>
<comment type="catalytic activity">
    <reaction evidence="6">
        <text>3-phenylpyruvate = enol-phenylpyruvate</text>
        <dbReference type="Rhea" id="RHEA:17097"/>
        <dbReference type="ChEBI" id="CHEBI:16815"/>
        <dbReference type="ChEBI" id="CHEBI:18005"/>
        <dbReference type="EC" id="5.3.2.1"/>
    </reaction>
</comment>
<evidence type="ECO:0000256" key="3">
    <source>
        <dbReference type="ARBA" id="ARBA00022514"/>
    </source>
</evidence>
<dbReference type="Pfam" id="PF10326">
    <property type="entry name" value="7TM_GPCR_Str"/>
    <property type="match status" value="1"/>
</dbReference>
<evidence type="ECO:0000256" key="4">
    <source>
        <dbReference type="ARBA" id="ARBA00022525"/>
    </source>
</evidence>
<keyword evidence="5" id="KW-0413">Isomerase</keyword>
<dbReference type="AlphaFoldDB" id="A0A1I7S5K3"/>
<evidence type="ECO:0000256" key="12">
    <source>
        <dbReference type="ARBA" id="ARBA00042730"/>
    </source>
</evidence>
<comment type="similarity">
    <text evidence="2">Belongs to the MIF family.</text>
</comment>
<dbReference type="GO" id="GO:0050178">
    <property type="term" value="F:phenylpyruvate tautomerase activity"/>
    <property type="evidence" value="ECO:0007669"/>
    <property type="project" value="UniProtKB-EC"/>
</dbReference>
<evidence type="ECO:0000256" key="13">
    <source>
        <dbReference type="SAM" id="Phobius"/>
    </source>
</evidence>
<dbReference type="PANTHER" id="PTHR11954">
    <property type="entry name" value="D-DOPACHROME DECARBOXYLASE"/>
    <property type="match status" value="1"/>
</dbReference>
<evidence type="ECO:0000256" key="7">
    <source>
        <dbReference type="ARBA" id="ARBA00036823"/>
    </source>
</evidence>
<evidence type="ECO:0000256" key="11">
    <source>
        <dbReference type="ARBA" id="ARBA00041912"/>
    </source>
</evidence>
<evidence type="ECO:0000313" key="14">
    <source>
        <dbReference type="Proteomes" id="UP000095284"/>
    </source>
</evidence>
<dbReference type="Pfam" id="PF01187">
    <property type="entry name" value="MIF"/>
    <property type="match status" value="1"/>
</dbReference>
<dbReference type="PANTHER" id="PTHR11954:SF6">
    <property type="entry name" value="MACROPHAGE MIGRATION INHIBITORY FACTOR"/>
    <property type="match status" value="1"/>
</dbReference>
<dbReference type="EC" id="5.3.3.12" evidence="8"/>
<keyword evidence="4" id="KW-0964">Secreted</keyword>
<feature type="transmembrane region" description="Helical" evidence="13">
    <location>
        <begin position="88"/>
        <end position="111"/>
    </location>
</feature>
<dbReference type="GO" id="GO:0005615">
    <property type="term" value="C:extracellular space"/>
    <property type="evidence" value="ECO:0007669"/>
    <property type="project" value="UniProtKB-KW"/>
</dbReference>
<dbReference type="SUPFAM" id="SSF81321">
    <property type="entry name" value="Family A G protein-coupled receptor-like"/>
    <property type="match status" value="1"/>
</dbReference>
<reference evidence="15" key="1">
    <citation type="submission" date="2016-11" db="UniProtKB">
        <authorList>
            <consortium name="WormBaseParasite"/>
        </authorList>
    </citation>
    <scope>IDENTIFICATION</scope>
</reference>
<dbReference type="Gene3D" id="3.30.429.10">
    <property type="entry name" value="Macrophage Migration Inhibitory Factor"/>
    <property type="match status" value="1"/>
</dbReference>
<dbReference type="InterPro" id="IPR014347">
    <property type="entry name" value="Tautomerase/MIF_sf"/>
</dbReference>
<evidence type="ECO:0000256" key="2">
    <source>
        <dbReference type="ARBA" id="ARBA00005851"/>
    </source>
</evidence>